<protein>
    <submittedName>
        <fullName evidence="1">Uncharacterized protein</fullName>
    </submittedName>
</protein>
<keyword evidence="2" id="KW-1185">Reference proteome</keyword>
<dbReference type="Proteomes" id="UP000805193">
    <property type="component" value="Unassembled WGS sequence"/>
</dbReference>
<sequence>FPLLMSGDEEYFKKYYTLTPEKSEELHSLVEEPLTRLYVVREPLPSRSRLAMTFR</sequence>
<dbReference type="EMBL" id="JABSTQ010010239">
    <property type="protein sequence ID" value="KAG0422377.1"/>
    <property type="molecule type" value="Genomic_DNA"/>
</dbReference>
<feature type="non-terminal residue" evidence="1">
    <location>
        <position position="55"/>
    </location>
</feature>
<feature type="non-terminal residue" evidence="1">
    <location>
        <position position="1"/>
    </location>
</feature>
<accession>A0AC60PPH0</accession>
<name>A0AC60PPH0_IXOPE</name>
<gene>
    <name evidence="1" type="ORF">HPB47_001791</name>
</gene>
<reference evidence="1 2" key="1">
    <citation type="journal article" date="2020" name="Cell">
        <title>Large-Scale Comparative Analyses of Tick Genomes Elucidate Their Genetic Diversity and Vector Capacities.</title>
        <authorList>
            <consortium name="Tick Genome and Microbiome Consortium (TIGMIC)"/>
            <person name="Jia N."/>
            <person name="Wang J."/>
            <person name="Shi W."/>
            <person name="Du L."/>
            <person name="Sun Y."/>
            <person name="Zhan W."/>
            <person name="Jiang J.F."/>
            <person name="Wang Q."/>
            <person name="Zhang B."/>
            <person name="Ji P."/>
            <person name="Bell-Sakyi L."/>
            <person name="Cui X.M."/>
            <person name="Yuan T.T."/>
            <person name="Jiang B.G."/>
            <person name="Yang W.F."/>
            <person name="Lam T.T."/>
            <person name="Chang Q.C."/>
            <person name="Ding S.J."/>
            <person name="Wang X.J."/>
            <person name="Zhu J.G."/>
            <person name="Ruan X.D."/>
            <person name="Zhao L."/>
            <person name="Wei J.T."/>
            <person name="Ye R.Z."/>
            <person name="Que T.C."/>
            <person name="Du C.H."/>
            <person name="Zhou Y.H."/>
            <person name="Cheng J.X."/>
            <person name="Dai P.F."/>
            <person name="Guo W.B."/>
            <person name="Han X.H."/>
            <person name="Huang E.J."/>
            <person name="Li L.F."/>
            <person name="Wei W."/>
            <person name="Gao Y.C."/>
            <person name="Liu J.Z."/>
            <person name="Shao H.Z."/>
            <person name="Wang X."/>
            <person name="Wang C.C."/>
            <person name="Yang T.C."/>
            <person name="Huo Q.B."/>
            <person name="Li W."/>
            <person name="Chen H.Y."/>
            <person name="Chen S.E."/>
            <person name="Zhou L.G."/>
            <person name="Ni X.B."/>
            <person name="Tian J.H."/>
            <person name="Sheng Y."/>
            <person name="Liu T."/>
            <person name="Pan Y.S."/>
            <person name="Xia L.Y."/>
            <person name="Li J."/>
            <person name="Zhao F."/>
            <person name="Cao W.C."/>
        </authorList>
    </citation>
    <scope>NUCLEOTIDE SEQUENCE [LARGE SCALE GENOMIC DNA]</scope>
    <source>
        <strain evidence="1">Iper-2018</strain>
    </source>
</reference>
<evidence type="ECO:0000313" key="2">
    <source>
        <dbReference type="Proteomes" id="UP000805193"/>
    </source>
</evidence>
<proteinExistence type="predicted"/>
<comment type="caution">
    <text evidence="1">The sequence shown here is derived from an EMBL/GenBank/DDBJ whole genome shotgun (WGS) entry which is preliminary data.</text>
</comment>
<organism evidence="1 2">
    <name type="scientific">Ixodes persulcatus</name>
    <name type="common">Taiga tick</name>
    <dbReference type="NCBI Taxonomy" id="34615"/>
    <lineage>
        <taxon>Eukaryota</taxon>
        <taxon>Metazoa</taxon>
        <taxon>Ecdysozoa</taxon>
        <taxon>Arthropoda</taxon>
        <taxon>Chelicerata</taxon>
        <taxon>Arachnida</taxon>
        <taxon>Acari</taxon>
        <taxon>Parasitiformes</taxon>
        <taxon>Ixodida</taxon>
        <taxon>Ixodoidea</taxon>
        <taxon>Ixodidae</taxon>
        <taxon>Ixodinae</taxon>
        <taxon>Ixodes</taxon>
    </lineage>
</organism>
<evidence type="ECO:0000313" key="1">
    <source>
        <dbReference type="EMBL" id="KAG0422377.1"/>
    </source>
</evidence>